<feature type="transmembrane region" description="Helical" evidence="11">
    <location>
        <begin position="114"/>
        <end position="133"/>
    </location>
</feature>
<dbReference type="GO" id="GO:0061630">
    <property type="term" value="F:ubiquitin protein ligase activity"/>
    <property type="evidence" value="ECO:0007669"/>
    <property type="project" value="UniProtKB-EC"/>
</dbReference>
<dbReference type="InterPro" id="IPR056521">
    <property type="entry name" value="MARCHF6-like_C"/>
</dbReference>
<dbReference type="OrthoDB" id="264354at2759"/>
<evidence type="ECO:0000256" key="5">
    <source>
        <dbReference type="ARBA" id="ARBA00022679"/>
    </source>
</evidence>
<keyword evidence="14" id="KW-1185">Reference proteome</keyword>
<evidence type="ECO:0000313" key="13">
    <source>
        <dbReference type="EMBL" id="SAL96548.1"/>
    </source>
</evidence>
<keyword evidence="8 11" id="KW-1133">Transmembrane helix</keyword>
<feature type="transmembrane region" description="Helical" evidence="11">
    <location>
        <begin position="603"/>
        <end position="630"/>
    </location>
</feature>
<evidence type="ECO:0000256" key="9">
    <source>
        <dbReference type="ARBA" id="ARBA00023136"/>
    </source>
</evidence>
<feature type="region of interest" description="Disordered" evidence="10">
    <location>
        <begin position="300"/>
        <end position="324"/>
    </location>
</feature>
<dbReference type="InParanoid" id="A0A163LTW7"/>
<dbReference type="Pfam" id="PF23113">
    <property type="entry name" value="MARCHF6_C"/>
    <property type="match status" value="1"/>
</dbReference>
<feature type="compositionally biased region" description="Low complexity" evidence="10">
    <location>
        <begin position="448"/>
        <end position="460"/>
    </location>
</feature>
<keyword evidence="7" id="KW-0833">Ubl conjugation pathway</keyword>
<keyword evidence="9 11" id="KW-0472">Membrane</keyword>
<evidence type="ECO:0000256" key="10">
    <source>
        <dbReference type="SAM" id="MobiDB-lite"/>
    </source>
</evidence>
<feature type="compositionally biased region" description="Polar residues" evidence="10">
    <location>
        <begin position="240"/>
        <end position="256"/>
    </location>
</feature>
<feature type="transmembrane region" description="Helical" evidence="11">
    <location>
        <begin position="1239"/>
        <end position="1264"/>
    </location>
</feature>
<accession>A0A163LTW7</accession>
<dbReference type="STRING" id="4829.A0A163LTW7"/>
<evidence type="ECO:0000256" key="3">
    <source>
        <dbReference type="ARBA" id="ARBA00004906"/>
    </source>
</evidence>
<evidence type="ECO:0000256" key="8">
    <source>
        <dbReference type="ARBA" id="ARBA00022989"/>
    </source>
</evidence>
<feature type="transmembrane region" description="Helical" evidence="11">
    <location>
        <begin position="979"/>
        <end position="997"/>
    </location>
</feature>
<feature type="transmembrane region" description="Helical" evidence="11">
    <location>
        <begin position="1365"/>
        <end position="1387"/>
    </location>
</feature>
<gene>
    <name evidence="13" type="primary">ABSGL_01964.1 scaffold 2596</name>
</gene>
<feature type="region of interest" description="Disordered" evidence="10">
    <location>
        <begin position="355"/>
        <end position="398"/>
    </location>
</feature>
<feature type="transmembrane region" description="Helical" evidence="11">
    <location>
        <begin position="1155"/>
        <end position="1176"/>
    </location>
</feature>
<feature type="region of interest" description="Disordered" evidence="10">
    <location>
        <begin position="444"/>
        <end position="494"/>
    </location>
</feature>
<comment type="subcellular location">
    <subcellularLocation>
        <location evidence="2">Membrane</location>
        <topology evidence="2">Multi-pass membrane protein</topology>
    </subcellularLocation>
</comment>
<evidence type="ECO:0000256" key="7">
    <source>
        <dbReference type="ARBA" id="ARBA00022786"/>
    </source>
</evidence>
<feature type="region of interest" description="Disordered" evidence="10">
    <location>
        <begin position="234"/>
        <end position="256"/>
    </location>
</feature>
<evidence type="ECO:0000256" key="1">
    <source>
        <dbReference type="ARBA" id="ARBA00000900"/>
    </source>
</evidence>
<protein>
    <recommendedName>
        <fullName evidence="4">RING-type E3 ubiquitin transferase</fullName>
        <ecNumber evidence="4">2.3.2.27</ecNumber>
    </recommendedName>
</protein>
<evidence type="ECO:0000256" key="4">
    <source>
        <dbReference type="ARBA" id="ARBA00012483"/>
    </source>
</evidence>
<name>A0A163LTW7_ABSGL</name>
<keyword evidence="6 11" id="KW-0812">Transmembrane</keyword>
<comment type="pathway">
    <text evidence="3">Protein modification; protein ubiquitination.</text>
</comment>
<dbReference type="PANTHER" id="PTHR13145">
    <property type="entry name" value="SSM4 PROTEIN"/>
    <property type="match status" value="1"/>
</dbReference>
<evidence type="ECO:0000256" key="6">
    <source>
        <dbReference type="ARBA" id="ARBA00022692"/>
    </source>
</evidence>
<organism evidence="13">
    <name type="scientific">Absidia glauca</name>
    <name type="common">Pin mould</name>
    <dbReference type="NCBI Taxonomy" id="4829"/>
    <lineage>
        <taxon>Eukaryota</taxon>
        <taxon>Fungi</taxon>
        <taxon>Fungi incertae sedis</taxon>
        <taxon>Mucoromycota</taxon>
        <taxon>Mucoromycotina</taxon>
        <taxon>Mucoromycetes</taxon>
        <taxon>Mucorales</taxon>
        <taxon>Cunninghamellaceae</taxon>
        <taxon>Absidia</taxon>
    </lineage>
</organism>
<feature type="transmembrane region" description="Helical" evidence="11">
    <location>
        <begin position="872"/>
        <end position="898"/>
    </location>
</feature>
<evidence type="ECO:0000256" key="2">
    <source>
        <dbReference type="ARBA" id="ARBA00004141"/>
    </source>
</evidence>
<comment type="catalytic activity">
    <reaction evidence="1">
        <text>S-ubiquitinyl-[E2 ubiquitin-conjugating enzyme]-L-cysteine + [acceptor protein]-L-lysine = [E2 ubiquitin-conjugating enzyme]-L-cysteine + N(6)-ubiquitinyl-[acceptor protein]-L-lysine.</text>
        <dbReference type="EC" id="2.3.2.27"/>
    </reaction>
</comment>
<dbReference type="EMBL" id="LT551165">
    <property type="protein sequence ID" value="SAL96548.1"/>
    <property type="molecule type" value="Genomic_DNA"/>
</dbReference>
<dbReference type="PANTHER" id="PTHR13145:SF0">
    <property type="entry name" value="E3 UBIQUITIN-PROTEIN LIGASE MARCHF6"/>
    <property type="match status" value="1"/>
</dbReference>
<proteinExistence type="predicted"/>
<evidence type="ECO:0000313" key="14">
    <source>
        <dbReference type="Proteomes" id="UP000078561"/>
    </source>
</evidence>
<sequence length="1423" mass="160096">MFEYEQTTWQKSVVSVGVNRPLKIHSTIPANVLEAFALSIKAGKTKQNRLCNVLEVNGTNGLLEWLSHSKKRYCELCEHPFAFTPIYRNDMPSHLPLCMLFEQSLTRCGSIAKVCLRGMAVTVVWLVLVPYVTLWTFRFYFWSSTSLVVAISDGQHLLSSDHSTIPPSSLFDYNLSKLLVDCLEGQAITLLIIVVVVSAYLFREWVVQNTPGDADQDSEMEQDDRYFTMNDVVDHDTHSNNDNSIPQHTASGGDNSDIQLISPANGLLQSWNNKTNDDSSGGLYADGIIIRNNLVKSQHDVQQETQQFQPQQSKVTSIGHHRLGNDEDDEAEIESLMQSIMVQDPADALKRYSWNDLQNSNPTSSQHPSKPSPSTEATAAVPAAGSPLDQDSLVKNRRSSCVTTTVEDGLDRMESPLFSRGQCDLTTTMWTDLYKRQSTENWFPTAFPQTTNTQTTTPPQIRIGTDNDDDSVLDDPDHTTATALHAPSTAQPYSLPTVESVHTTALNYETQLPFPSRQQQHANLDEDDDETEIALPLDGQHQQHQQQQHDIDGTDDDPPLELFDVNDGHFDDEEDAFDLGGDIVGLLEAIGMRGNPWILLQNSILACILLTLFLAVVIWIPYTVGCLITLARPIGLIYNLLNALRYATDPALDYLFDHHFPSWVEQGVDFVLHLVTPENLILAGEYLLARIKIAVIPLLDLGVVRNKWTSSAGLHRLTSKNLFPGTDNAELLVQRQSMGNTSAEDIRLYLSLLWDTICGYMDRLDQRWHQLALGKSGLDRGICALVGYIVLLSIGSWCLTRQHGGNKGRIHRVASGGISEFIRQQGIFFKVFVFVALELVLLPIICGILLNLATLPLIENASVTTRWEFAMAHPYCACFLHWFVGTGFMFHFAMFITLSREIVRPGVMWFIRDPNDPQFHPVQEIMERPLPLLLRKLCTGALLYLSLIVVGMGTVIWSVSRYTSINHIRWAFDEPLSTVAVDILATQFFIPPLVAYIQPRDFAKRILVRWWRAVSCRLRLSSFMFGGRYHQEEYSGSKTSARPNGQLVRVPKHDSVMVPTRRRMIVPVDPVTLEPIDPVEKYLGHPASISENGGEEHNTTIVYIPPYFKIRVGVFLFLMWFSGSVLTCSVTVAPLLLGRSIFETYLTPGKAVHDLYALVMGAYMMVLLSMTFNWIARGWNHYCKEDSVGRWNSLLGQASASLRKKLINVSSSKSEEIDNHPLTFPISIRPCMYFQGLKALYLMIIVGWMIPLLVGVMIDLYVFMPIRYSNSAHPAVVLHLFQDWSFGVLYLGILHGVIHILPTNTWQRTVDVYISNGLVSLDVWKFSRTTVAPWFLGLTGTILFPSTMAWAMIKILGIEDVAIRLLIFRCAYPIVFCLLIALSIILFTIKMASTWIQAVRDDTYLIGKQLHNLDSPGSEQPLW</sequence>
<keyword evidence="5" id="KW-0808">Transferase</keyword>
<feature type="compositionally biased region" description="Polar residues" evidence="10">
    <location>
        <begin position="355"/>
        <end position="377"/>
    </location>
</feature>
<feature type="transmembrane region" description="Helical" evidence="11">
    <location>
        <begin position="1284"/>
        <end position="1301"/>
    </location>
</feature>
<feature type="transmembrane region" description="Helical" evidence="11">
    <location>
        <begin position="178"/>
        <end position="202"/>
    </location>
</feature>
<reference evidence="13" key="1">
    <citation type="submission" date="2016-04" db="EMBL/GenBank/DDBJ databases">
        <authorList>
            <person name="Evans L.H."/>
            <person name="Alamgir A."/>
            <person name="Owens N."/>
            <person name="Weber N.D."/>
            <person name="Virtaneva K."/>
            <person name="Barbian K."/>
            <person name="Babar A."/>
            <person name="Rosenke K."/>
        </authorList>
    </citation>
    <scope>NUCLEOTIDE SEQUENCE [LARGE SCALE GENOMIC DNA]</scope>
    <source>
        <strain evidence="13">CBS 101.48</strain>
    </source>
</reference>
<feature type="domain" description="E3 ubiquitin-protein ligase MARCHF6-like C-terminal" evidence="12">
    <location>
        <begin position="1233"/>
        <end position="1400"/>
    </location>
</feature>
<feature type="compositionally biased region" description="Low complexity" evidence="10">
    <location>
        <begin position="303"/>
        <end position="312"/>
    </location>
</feature>
<dbReference type="EC" id="2.3.2.27" evidence="4"/>
<dbReference type="GO" id="GO:0036503">
    <property type="term" value="P:ERAD pathway"/>
    <property type="evidence" value="ECO:0007669"/>
    <property type="project" value="TreeGrafter"/>
</dbReference>
<evidence type="ECO:0000259" key="12">
    <source>
        <dbReference type="Pfam" id="PF23113"/>
    </source>
</evidence>
<feature type="transmembrane region" description="Helical" evidence="11">
    <location>
        <begin position="1334"/>
        <end position="1353"/>
    </location>
</feature>
<dbReference type="Proteomes" id="UP000078561">
    <property type="component" value="Unassembled WGS sequence"/>
</dbReference>
<dbReference type="GO" id="GO:0005789">
    <property type="term" value="C:endoplasmic reticulum membrane"/>
    <property type="evidence" value="ECO:0007669"/>
    <property type="project" value="TreeGrafter"/>
</dbReference>
<feature type="transmembrane region" description="Helical" evidence="11">
    <location>
        <begin position="1114"/>
        <end position="1135"/>
    </location>
</feature>
<evidence type="ECO:0000256" key="11">
    <source>
        <dbReference type="SAM" id="Phobius"/>
    </source>
</evidence>
<feature type="transmembrane region" description="Helical" evidence="11">
    <location>
        <begin position="937"/>
        <end position="959"/>
    </location>
</feature>
<feature type="transmembrane region" description="Helical" evidence="11">
    <location>
        <begin position="827"/>
        <end position="852"/>
    </location>
</feature>